<organism evidence="1 2">
    <name type="scientific">Aeromonas veronii</name>
    <dbReference type="NCBI Taxonomy" id="654"/>
    <lineage>
        <taxon>Bacteria</taxon>
        <taxon>Pseudomonadati</taxon>
        <taxon>Pseudomonadota</taxon>
        <taxon>Gammaproteobacteria</taxon>
        <taxon>Aeromonadales</taxon>
        <taxon>Aeromonadaceae</taxon>
        <taxon>Aeromonas</taxon>
    </lineage>
</organism>
<proteinExistence type="predicted"/>
<evidence type="ECO:0000313" key="2">
    <source>
        <dbReference type="Proteomes" id="UP000267614"/>
    </source>
</evidence>
<dbReference type="EMBL" id="CP033604">
    <property type="protein sequence ID" value="AYV39027.1"/>
    <property type="molecule type" value="Genomic_DNA"/>
</dbReference>
<dbReference type="RefSeq" id="WP_123174008.1">
    <property type="nucleotide sequence ID" value="NZ_CAWPLW010000012.1"/>
</dbReference>
<sequence length="164" mass="19734">MHKRIYAPRIPSEIPLLSQMGFYQRKRFWRYHQENLARLVLHKGISIKEYAEMHGLELRLAYTKFRSVGVAALRQKFWARHRKQFNQELAANGMTVEAYIERHKLHQKNARQQLTRKPMSAIWEMHCRRYAHQSTFRKLTIAQYAKENDLNPSTTRHYIHKGDC</sequence>
<dbReference type="Proteomes" id="UP000267614">
    <property type="component" value="Chromosome"/>
</dbReference>
<name>A0AAN1QGV8_AERVE</name>
<gene>
    <name evidence="1" type="ORF">EFI48_20610</name>
</gene>
<evidence type="ECO:0000313" key="1">
    <source>
        <dbReference type="EMBL" id="AYV39027.1"/>
    </source>
</evidence>
<protein>
    <submittedName>
        <fullName evidence="1">Uncharacterized protein</fullName>
    </submittedName>
</protein>
<accession>A0AAN1QGV8</accession>
<reference evidence="1 2" key="1">
    <citation type="submission" date="2018-11" db="EMBL/GenBank/DDBJ databases">
        <title>Complete genome sequence of multidrug-resistant Aeromonas veronii strain MS-18-37.</title>
        <authorList>
            <person name="Abdelhamed H."/>
            <person name="Lawrence M."/>
            <person name="Waldbieser G."/>
        </authorList>
    </citation>
    <scope>NUCLEOTIDE SEQUENCE [LARGE SCALE GENOMIC DNA]</scope>
    <source>
        <strain evidence="1 2">MS-18-37</strain>
    </source>
</reference>
<dbReference type="AlphaFoldDB" id="A0AAN1QGV8"/>